<dbReference type="Proteomes" id="UP000005258">
    <property type="component" value="Chromosome"/>
</dbReference>
<dbReference type="STRING" id="1110502.TMO_0065"/>
<organism evidence="2 3">
    <name type="scientific">Tistrella mobilis (strain KA081020-065)</name>
    <dbReference type="NCBI Taxonomy" id="1110502"/>
    <lineage>
        <taxon>Bacteria</taxon>
        <taxon>Pseudomonadati</taxon>
        <taxon>Pseudomonadota</taxon>
        <taxon>Alphaproteobacteria</taxon>
        <taxon>Geminicoccales</taxon>
        <taxon>Geminicoccaceae</taxon>
        <taxon>Tistrella</taxon>
    </lineage>
</organism>
<name>I3TGL6_TISMK</name>
<dbReference type="EMBL" id="CP003236">
    <property type="protein sequence ID" value="AFK51904.1"/>
    <property type="molecule type" value="Genomic_DNA"/>
</dbReference>
<dbReference type="CDD" id="cd00093">
    <property type="entry name" value="HTH_XRE"/>
    <property type="match status" value="1"/>
</dbReference>
<dbReference type="InterPro" id="IPR010982">
    <property type="entry name" value="Lambda_DNA-bd_dom_sf"/>
</dbReference>
<dbReference type="GO" id="GO:0003677">
    <property type="term" value="F:DNA binding"/>
    <property type="evidence" value="ECO:0007669"/>
    <property type="project" value="InterPro"/>
</dbReference>
<dbReference type="Pfam" id="PF01381">
    <property type="entry name" value="HTH_3"/>
    <property type="match status" value="1"/>
</dbReference>
<reference evidence="2 3" key="1">
    <citation type="journal article" date="2012" name="J. Am. Chem. Soc.">
        <title>Bacterial biosynthesis and maturation of the didemnin anti-cancer agents.</title>
        <authorList>
            <person name="Xu Y."/>
            <person name="Kersten R.D."/>
            <person name="Nam S.J."/>
            <person name="Lu L."/>
            <person name="Al-Suwailem A.M."/>
            <person name="Zheng H."/>
            <person name="Fenical W."/>
            <person name="Dorrestein P.C."/>
            <person name="Moore B.S."/>
            <person name="Qian P.Y."/>
        </authorList>
    </citation>
    <scope>NUCLEOTIDE SEQUENCE [LARGE SCALE GENOMIC DNA]</scope>
    <source>
        <strain evidence="2 3">KA081020-065</strain>
    </source>
</reference>
<accession>I3TGL6</accession>
<dbReference type="InterPro" id="IPR001387">
    <property type="entry name" value="Cro/C1-type_HTH"/>
</dbReference>
<dbReference type="PROSITE" id="PS50943">
    <property type="entry name" value="HTH_CROC1"/>
    <property type="match status" value="1"/>
</dbReference>
<sequence length="78" mass="8427">MVMDLITYRRTHKLTQEALADRIGVSQPAYARYEAGQRVPRPAIMARIVQVTGGAVTEADMYRAHVARAAAAGGKEAA</sequence>
<dbReference type="HOGENOM" id="CLU_192930_1_0_5"/>
<dbReference type="SUPFAM" id="SSF47413">
    <property type="entry name" value="lambda repressor-like DNA-binding domains"/>
    <property type="match status" value="1"/>
</dbReference>
<proteinExistence type="predicted"/>
<dbReference type="Gene3D" id="1.10.260.40">
    <property type="entry name" value="lambda repressor-like DNA-binding domains"/>
    <property type="match status" value="1"/>
</dbReference>
<dbReference type="SMART" id="SM00530">
    <property type="entry name" value="HTH_XRE"/>
    <property type="match status" value="1"/>
</dbReference>
<dbReference type="KEGG" id="tmo:TMO_0065"/>
<feature type="domain" description="HTH cro/C1-type" evidence="1">
    <location>
        <begin position="5"/>
        <end position="59"/>
    </location>
</feature>
<evidence type="ECO:0000313" key="3">
    <source>
        <dbReference type="Proteomes" id="UP000005258"/>
    </source>
</evidence>
<evidence type="ECO:0000313" key="2">
    <source>
        <dbReference type="EMBL" id="AFK51904.1"/>
    </source>
</evidence>
<keyword evidence="3" id="KW-1185">Reference proteome</keyword>
<evidence type="ECO:0000259" key="1">
    <source>
        <dbReference type="PROSITE" id="PS50943"/>
    </source>
</evidence>
<protein>
    <recommendedName>
        <fullName evidence="1">HTH cro/C1-type domain-containing protein</fullName>
    </recommendedName>
</protein>
<dbReference type="AlphaFoldDB" id="I3TGL6"/>
<gene>
    <name evidence="2" type="ordered locus">TMO_0065</name>
</gene>
<dbReference type="eggNOG" id="COG3620">
    <property type="taxonomic scope" value="Bacteria"/>
</dbReference>